<keyword evidence="4" id="KW-1185">Reference proteome</keyword>
<sequence length="244" mass="25724">MVSGCVALVARTGHGERLSVRADDANAGQETRTREPSASTTTSPPVTPVPRKLPGVGPGTLAHIPRRTRQVLLVTGDGRNSSRSRAVLYRRTGAGWEPGPVWQAHNAFKGWTHDHRAGDLRSPVGVFTLTDAGGRLADPGSGLPYDRSGGFTVRGTGFEGEPLAGSFDYVIAINYNHQPGTSPLDWTRPMGAGKGGGIWLHVDHGGPTHGCVSLGEGHMKELLRNLDPAQHPVIVMGDAPSLTA</sequence>
<dbReference type="InterPro" id="IPR005490">
    <property type="entry name" value="LD_TPept_cat_dom"/>
</dbReference>
<dbReference type="EMBL" id="JBHTMM010000090">
    <property type="protein sequence ID" value="MFD1311776.1"/>
    <property type="molecule type" value="Genomic_DNA"/>
</dbReference>
<name>A0ABW3XS26_9ACTN</name>
<proteinExistence type="predicted"/>
<protein>
    <submittedName>
        <fullName evidence="3">L,D-transpeptidase family protein</fullName>
    </submittedName>
</protein>
<gene>
    <name evidence="3" type="ORF">ACFQ5X_38995</name>
</gene>
<dbReference type="PANTHER" id="PTHR38589">
    <property type="entry name" value="BLR0621 PROTEIN"/>
    <property type="match status" value="1"/>
</dbReference>
<evidence type="ECO:0000256" key="1">
    <source>
        <dbReference type="SAM" id="MobiDB-lite"/>
    </source>
</evidence>
<dbReference type="CDD" id="cd16913">
    <property type="entry name" value="YkuD_like"/>
    <property type="match status" value="1"/>
</dbReference>
<feature type="domain" description="L,D-TPase catalytic" evidence="2">
    <location>
        <begin position="116"/>
        <end position="235"/>
    </location>
</feature>
<evidence type="ECO:0000259" key="2">
    <source>
        <dbReference type="Pfam" id="PF03734"/>
    </source>
</evidence>
<dbReference type="Proteomes" id="UP001597058">
    <property type="component" value="Unassembled WGS sequence"/>
</dbReference>
<comment type="caution">
    <text evidence="3">The sequence shown here is derived from an EMBL/GenBank/DDBJ whole genome shotgun (WGS) entry which is preliminary data.</text>
</comment>
<dbReference type="RefSeq" id="WP_381238803.1">
    <property type="nucleotide sequence ID" value="NZ_JBHSKH010000057.1"/>
</dbReference>
<accession>A0ABW3XS26</accession>
<dbReference type="PANTHER" id="PTHR38589:SF1">
    <property type="entry name" value="BLR0621 PROTEIN"/>
    <property type="match status" value="1"/>
</dbReference>
<dbReference type="Pfam" id="PF03734">
    <property type="entry name" value="YkuD"/>
    <property type="match status" value="1"/>
</dbReference>
<organism evidence="3 4">
    <name type="scientific">Streptomyces kaempferi</name>
    <dbReference type="NCBI Taxonomy" id="333725"/>
    <lineage>
        <taxon>Bacteria</taxon>
        <taxon>Bacillati</taxon>
        <taxon>Actinomycetota</taxon>
        <taxon>Actinomycetes</taxon>
        <taxon>Kitasatosporales</taxon>
        <taxon>Streptomycetaceae</taxon>
        <taxon>Streptomyces</taxon>
    </lineage>
</organism>
<reference evidence="4" key="1">
    <citation type="journal article" date="2019" name="Int. J. Syst. Evol. Microbiol.">
        <title>The Global Catalogue of Microorganisms (GCM) 10K type strain sequencing project: providing services to taxonomists for standard genome sequencing and annotation.</title>
        <authorList>
            <consortium name="The Broad Institute Genomics Platform"/>
            <consortium name="The Broad Institute Genome Sequencing Center for Infectious Disease"/>
            <person name="Wu L."/>
            <person name="Ma J."/>
        </authorList>
    </citation>
    <scope>NUCLEOTIDE SEQUENCE [LARGE SCALE GENOMIC DNA]</scope>
    <source>
        <strain evidence="4">CGMCC 4.7020</strain>
    </source>
</reference>
<evidence type="ECO:0000313" key="3">
    <source>
        <dbReference type="EMBL" id="MFD1311776.1"/>
    </source>
</evidence>
<feature type="region of interest" description="Disordered" evidence="1">
    <location>
        <begin position="19"/>
        <end position="62"/>
    </location>
</feature>
<evidence type="ECO:0000313" key="4">
    <source>
        <dbReference type="Proteomes" id="UP001597058"/>
    </source>
</evidence>